<dbReference type="Proteomes" id="UP001189624">
    <property type="component" value="Chromosome 3"/>
</dbReference>
<keyword evidence="2" id="KW-1185">Reference proteome</keyword>
<gene>
    <name evidence="1" type="ORF">AYBTSS11_LOCUS7292</name>
</gene>
<proteinExistence type="predicted"/>
<evidence type="ECO:0000313" key="2">
    <source>
        <dbReference type="Proteomes" id="UP001189624"/>
    </source>
</evidence>
<evidence type="ECO:0000313" key="1">
    <source>
        <dbReference type="EMBL" id="CAJ1936100.1"/>
    </source>
</evidence>
<sequence>MLDNPFHQECKVKLGLNKLRSLATSHASQIKQMQDHNTKESEPQICLDNALIHHLRDYDIRYMSLDKVSE</sequence>
<dbReference type="Gramene" id="rna-AYBTSS11_LOCUS7292">
    <property type="protein sequence ID" value="CAJ1936100.1"/>
    <property type="gene ID" value="gene-AYBTSS11_LOCUS7292"/>
</dbReference>
<accession>A0AA86RZI8</accession>
<organism evidence="1 2">
    <name type="scientific">Sphenostylis stenocarpa</name>
    <dbReference type="NCBI Taxonomy" id="92480"/>
    <lineage>
        <taxon>Eukaryota</taxon>
        <taxon>Viridiplantae</taxon>
        <taxon>Streptophyta</taxon>
        <taxon>Embryophyta</taxon>
        <taxon>Tracheophyta</taxon>
        <taxon>Spermatophyta</taxon>
        <taxon>Magnoliopsida</taxon>
        <taxon>eudicotyledons</taxon>
        <taxon>Gunneridae</taxon>
        <taxon>Pentapetalae</taxon>
        <taxon>rosids</taxon>
        <taxon>fabids</taxon>
        <taxon>Fabales</taxon>
        <taxon>Fabaceae</taxon>
        <taxon>Papilionoideae</taxon>
        <taxon>50 kb inversion clade</taxon>
        <taxon>NPAAA clade</taxon>
        <taxon>indigoferoid/millettioid clade</taxon>
        <taxon>Phaseoleae</taxon>
        <taxon>Sphenostylis</taxon>
    </lineage>
</organism>
<dbReference type="EMBL" id="OY731400">
    <property type="protein sequence ID" value="CAJ1936100.1"/>
    <property type="molecule type" value="Genomic_DNA"/>
</dbReference>
<dbReference type="AlphaFoldDB" id="A0AA86RZI8"/>
<reference evidence="1" key="1">
    <citation type="submission" date="2023-10" db="EMBL/GenBank/DDBJ databases">
        <authorList>
            <person name="Domelevo Entfellner J.-B."/>
        </authorList>
    </citation>
    <scope>NUCLEOTIDE SEQUENCE</scope>
</reference>
<name>A0AA86RZI8_9FABA</name>
<protein>
    <submittedName>
        <fullName evidence="1">Uncharacterized protein</fullName>
    </submittedName>
</protein>